<geneLocation type="plasmid" evidence="4 5">
    <name>unnamed</name>
</geneLocation>
<evidence type="ECO:0000256" key="1">
    <source>
        <dbReference type="SAM" id="MobiDB-lite"/>
    </source>
</evidence>
<evidence type="ECO:0000259" key="2">
    <source>
        <dbReference type="Pfam" id="PF09099"/>
    </source>
</evidence>
<dbReference type="InterPro" id="IPR013783">
    <property type="entry name" value="Ig-like_fold"/>
</dbReference>
<organism evidence="4 5">
    <name type="scientific">Paracoccus contaminans</name>
    <dbReference type="NCBI Taxonomy" id="1945662"/>
    <lineage>
        <taxon>Bacteria</taxon>
        <taxon>Pseudomonadati</taxon>
        <taxon>Pseudomonadota</taxon>
        <taxon>Alphaproteobacteria</taxon>
        <taxon>Rhodobacterales</taxon>
        <taxon>Paracoccaceae</taxon>
        <taxon>Paracoccus</taxon>
    </lineage>
</organism>
<dbReference type="EMBL" id="CP020613">
    <property type="protein sequence ID" value="ARJ71015.1"/>
    <property type="molecule type" value="Genomic_DNA"/>
</dbReference>
<dbReference type="NCBIfam" id="TIGR03908">
    <property type="entry name" value="QH_alpha"/>
    <property type="match status" value="1"/>
</dbReference>
<sequence>MSENDKFAAPQSVTLDGTATCGTRGPGAKGPSSDDPPCPCHAFDLYGLCACHPRPCQQRRAGAGRCLRRLPHAGRAGQVFPHRRQPPHARGLGHERRADDPQLRPGRLKAVRADAAPQILSVSPGHIKAGEAAEIVITGIGLEGAPALPAGVTAEVVSADANRVVLRAAAAADAAAGPGEVRIGALASPAGLIVYRALDRIAVEPALTYSRIGGNGGPVAKHPAQFEAIGWLNGPDAKAETADDIRVGAMPADWRTEDFDEAAKKMEDARFAGAIEPNGLFQPAGAGPNPERPMSTNNAGNLKVIAAVKDGDKVLEAAGHLYATVQRFIDAPIN</sequence>
<gene>
    <name evidence="4" type="ORF">B0A89_14420</name>
</gene>
<dbReference type="Pfam" id="PF09100">
    <property type="entry name" value="Qn_am_d_aIV"/>
    <property type="match status" value="1"/>
</dbReference>
<reference evidence="4 5" key="1">
    <citation type="submission" date="2017-03" db="EMBL/GenBank/DDBJ databases">
        <title>Genome sequence of Paracoccus contaminans isolated from a water microcosm.</title>
        <authorList>
            <person name="Aurass P."/>
            <person name="Karste S."/>
            <person name="Trost E."/>
            <person name="Glaeser S.P."/>
            <person name="Kaempfer P."/>
            <person name="Flieger A."/>
        </authorList>
    </citation>
    <scope>NUCLEOTIDE SEQUENCE [LARGE SCALE GENOMIC DNA]</scope>
    <source>
        <strain evidence="5">RKI 16-01929T\LMG 29738T\CCM 8701T\CIP 111112T</strain>
        <plasmid evidence="5">Plasmid unnamed</plasmid>
    </source>
</reference>
<keyword evidence="4" id="KW-0614">Plasmid</keyword>
<dbReference type="InterPro" id="IPR014756">
    <property type="entry name" value="Ig_E-set"/>
</dbReference>
<feature type="domain" description="Quinohemoprotein amine dehydrogenase alpha subunit" evidence="3">
    <location>
        <begin position="201"/>
        <end position="333"/>
    </location>
</feature>
<feature type="region of interest" description="Disordered" evidence="1">
    <location>
        <begin position="277"/>
        <end position="297"/>
    </location>
</feature>
<feature type="compositionally biased region" description="Polar residues" evidence="1">
    <location>
        <begin position="11"/>
        <end position="21"/>
    </location>
</feature>
<evidence type="ECO:0000259" key="3">
    <source>
        <dbReference type="Pfam" id="PF09100"/>
    </source>
</evidence>
<dbReference type="AlphaFoldDB" id="A0A1W6D1N9"/>
<feature type="region of interest" description="Disordered" evidence="1">
    <location>
        <begin position="77"/>
        <end position="105"/>
    </location>
</feature>
<proteinExistence type="predicted"/>
<protein>
    <submittedName>
        <fullName evidence="4">Quinohemoprotein amine dehydrogenase subunit alpha</fullName>
    </submittedName>
</protein>
<dbReference type="InterPro" id="IPR023887">
    <property type="entry name" value="QH-AmDH_asu"/>
</dbReference>
<dbReference type="Gene3D" id="2.60.40.10">
    <property type="entry name" value="Immunoglobulins"/>
    <property type="match status" value="2"/>
</dbReference>
<evidence type="ECO:0000313" key="4">
    <source>
        <dbReference type="EMBL" id="ARJ71015.1"/>
    </source>
</evidence>
<accession>A0A1W6D1N9</accession>
<name>A0A1W6D1N9_9RHOB</name>
<feature type="compositionally biased region" description="Basic and acidic residues" evidence="1">
    <location>
        <begin position="92"/>
        <end position="102"/>
    </location>
</feature>
<dbReference type="Pfam" id="PF09099">
    <property type="entry name" value="Qn_am_d_aIII"/>
    <property type="match status" value="1"/>
</dbReference>
<feature type="region of interest" description="Disordered" evidence="1">
    <location>
        <begin position="1"/>
        <end position="36"/>
    </location>
</feature>
<dbReference type="SUPFAM" id="SSF81296">
    <property type="entry name" value="E set domains"/>
    <property type="match status" value="2"/>
</dbReference>
<evidence type="ECO:0000313" key="5">
    <source>
        <dbReference type="Proteomes" id="UP000193017"/>
    </source>
</evidence>
<dbReference type="InterPro" id="IPR015184">
    <property type="entry name" value="QH-AmDH_asu_dom_IV"/>
</dbReference>
<keyword evidence="5" id="KW-1185">Reference proteome</keyword>
<dbReference type="InterPro" id="IPR015183">
    <property type="entry name" value="QH-AmDH_asu_dom_III"/>
</dbReference>
<dbReference type="Proteomes" id="UP000193017">
    <property type="component" value="Plasmid unnamed"/>
</dbReference>
<feature type="domain" description="Quinohemoprotein amine dehydrogenase alpha subunit" evidence="2">
    <location>
        <begin position="116"/>
        <end position="196"/>
    </location>
</feature>
<dbReference type="KEGG" id="pcon:B0A89_14420"/>